<sequence length="424" mass="45746">MKGSNSTPMDYDTAKKLAASGDAGQRRIVAARADTQPEILFYLANDESAEVRREIARNNATPRQADLLLCGDPDEEVRSGLARKIALLIPSLPADRVGQLERMTMDIVEALARDHASVVRQVVAETLKDQPGAPPHLIQQLARDLELSVSGPVLRHSPLLTDDDLLSIIGSQPMDGKLVAIAQRAGLSGTVSEAVARTQSEAAVAALLGNASAQIREETLDRIIDMAPKFEPWHGPLVRRPSLPPKAAARIVGFVSEQLMRVLENRTDLPPEVRAAVRNAVLDRARANRGGGAEPLGIDDEGAEETPKERPMERAKKAHAAGKLDEDMVGGALTQGDRGFVLAALAVKANVPLDAVDKIIGGQSARGVTALCWRAKLSMRLCRQIQLRIANIPPTSVLNARDGTHYPMSDSEMIWQLEFFGLKA</sequence>
<dbReference type="InterPro" id="IPR016024">
    <property type="entry name" value="ARM-type_fold"/>
</dbReference>
<name>A0A255Z1I2_9PROT</name>
<evidence type="ECO:0000256" key="1">
    <source>
        <dbReference type="SAM" id="MobiDB-lite"/>
    </source>
</evidence>
<evidence type="ECO:0000313" key="3">
    <source>
        <dbReference type="Proteomes" id="UP000216998"/>
    </source>
</evidence>
<proteinExistence type="predicted"/>
<dbReference type="Proteomes" id="UP000216998">
    <property type="component" value="Unassembled WGS sequence"/>
</dbReference>
<dbReference type="AlphaFoldDB" id="A0A255Z1I2"/>
<dbReference type="InterPro" id="IPR019285">
    <property type="entry name" value="DUF2336"/>
</dbReference>
<organism evidence="2 3">
    <name type="scientific">Niveispirillum lacus</name>
    <dbReference type="NCBI Taxonomy" id="1981099"/>
    <lineage>
        <taxon>Bacteria</taxon>
        <taxon>Pseudomonadati</taxon>
        <taxon>Pseudomonadota</taxon>
        <taxon>Alphaproteobacteria</taxon>
        <taxon>Rhodospirillales</taxon>
        <taxon>Azospirillaceae</taxon>
        <taxon>Niveispirillum</taxon>
    </lineage>
</organism>
<dbReference type="RefSeq" id="WP_094455723.1">
    <property type="nucleotide sequence ID" value="NZ_NOXU01000026.1"/>
</dbReference>
<feature type="region of interest" description="Disordered" evidence="1">
    <location>
        <begin position="288"/>
        <end position="314"/>
    </location>
</feature>
<evidence type="ECO:0000313" key="2">
    <source>
        <dbReference type="EMBL" id="OYQ35281.1"/>
    </source>
</evidence>
<dbReference type="Gene3D" id="1.25.10.10">
    <property type="entry name" value="Leucine-rich Repeat Variant"/>
    <property type="match status" value="1"/>
</dbReference>
<feature type="compositionally biased region" description="Basic and acidic residues" evidence="1">
    <location>
        <begin position="305"/>
        <end position="314"/>
    </location>
</feature>
<comment type="caution">
    <text evidence="2">The sequence shown here is derived from an EMBL/GenBank/DDBJ whole genome shotgun (WGS) entry which is preliminary data.</text>
</comment>
<evidence type="ECO:0008006" key="4">
    <source>
        <dbReference type="Google" id="ProtNLM"/>
    </source>
</evidence>
<keyword evidence="3" id="KW-1185">Reference proteome</keyword>
<dbReference type="SUPFAM" id="SSF48371">
    <property type="entry name" value="ARM repeat"/>
    <property type="match status" value="1"/>
</dbReference>
<dbReference type="EMBL" id="NOXU01000026">
    <property type="protein sequence ID" value="OYQ35281.1"/>
    <property type="molecule type" value="Genomic_DNA"/>
</dbReference>
<dbReference type="Pfam" id="PF10098">
    <property type="entry name" value="DUF2336"/>
    <property type="match status" value="1"/>
</dbReference>
<dbReference type="OrthoDB" id="7888976at2"/>
<accession>A0A255Z1I2</accession>
<dbReference type="InterPro" id="IPR011989">
    <property type="entry name" value="ARM-like"/>
</dbReference>
<gene>
    <name evidence="2" type="ORF">CHU95_08665</name>
</gene>
<protein>
    <recommendedName>
        <fullName evidence="4">DUF2336 domain-containing protein</fullName>
    </recommendedName>
</protein>
<reference evidence="2 3" key="1">
    <citation type="submission" date="2017-07" db="EMBL/GenBank/DDBJ databases">
        <title>Niveispirillum cyanobacteriorum sp. nov., isolated from cyanobacterial aggregates in a eutrophic lake.</title>
        <authorList>
            <person name="Cai H."/>
        </authorList>
    </citation>
    <scope>NUCLEOTIDE SEQUENCE [LARGE SCALE GENOMIC DNA]</scope>
    <source>
        <strain evidence="3">TH1-14</strain>
    </source>
</reference>